<dbReference type="Pfam" id="PF01699">
    <property type="entry name" value="Na_Ca_ex"/>
    <property type="match status" value="2"/>
</dbReference>
<feature type="transmembrane region" description="Helical" evidence="5">
    <location>
        <begin position="130"/>
        <end position="147"/>
    </location>
</feature>
<evidence type="ECO:0000256" key="5">
    <source>
        <dbReference type="SAM" id="Phobius"/>
    </source>
</evidence>
<feature type="domain" description="Sodium/calcium exchanger membrane region" evidence="6">
    <location>
        <begin position="5"/>
        <end position="143"/>
    </location>
</feature>
<feature type="transmembrane region" description="Helical" evidence="5">
    <location>
        <begin position="296"/>
        <end position="312"/>
    </location>
</feature>
<evidence type="ECO:0000256" key="2">
    <source>
        <dbReference type="ARBA" id="ARBA00022692"/>
    </source>
</evidence>
<feature type="domain" description="Sodium/calcium exchanger membrane region" evidence="6">
    <location>
        <begin position="173"/>
        <end position="312"/>
    </location>
</feature>
<evidence type="ECO:0000256" key="3">
    <source>
        <dbReference type="ARBA" id="ARBA00022989"/>
    </source>
</evidence>
<evidence type="ECO:0000256" key="4">
    <source>
        <dbReference type="ARBA" id="ARBA00023136"/>
    </source>
</evidence>
<dbReference type="GO" id="GO:0005262">
    <property type="term" value="F:calcium channel activity"/>
    <property type="evidence" value="ECO:0007669"/>
    <property type="project" value="TreeGrafter"/>
</dbReference>
<dbReference type="GO" id="GO:0006874">
    <property type="term" value="P:intracellular calcium ion homeostasis"/>
    <property type="evidence" value="ECO:0007669"/>
    <property type="project" value="TreeGrafter"/>
</dbReference>
<keyword evidence="4 5" id="KW-0472">Membrane</keyword>
<evidence type="ECO:0000313" key="7">
    <source>
        <dbReference type="EMBL" id="MBF1415037.1"/>
    </source>
</evidence>
<sequence length="313" mass="32967">MLLNIVFILVGISLVLWGADRLTEGAVAVAEKLKMPQIVIGLTIVAMGTSMPEFCVSLVSALKGTPDLAVGNIVGSNIFNALLIVGVSAMVAPMAITRVTISKDIPFALVASIVLMIMCLDGHISRLDAATLFVMFIAFMYITLHGAKIGKTEQQEESSDIKTEKKPMSATMSAVWIIIGLACLIGGSNLFVEGATQVAAQLGVSEAVIGLTIVAGGTSLPELATSVVSARKGNSGIAIGNVLGSNVFNILAILGVTGLISPMTIKGITTTDLSVMVVSMILIWFFSFTRSTIERWEGVVLTAVFVAYTWWLL</sequence>
<feature type="transmembrane region" description="Helical" evidence="5">
    <location>
        <begin position="273"/>
        <end position="289"/>
    </location>
</feature>
<reference evidence="7" key="1">
    <citation type="submission" date="2020-04" db="EMBL/GenBank/DDBJ databases">
        <title>Deep metagenomics examines the oral microbiome during advanced dental caries in children, revealing novel taxa and co-occurrences with host molecules.</title>
        <authorList>
            <person name="Baker J.L."/>
            <person name="Morton J.T."/>
            <person name="Dinis M."/>
            <person name="Alvarez R."/>
            <person name="Tran N.C."/>
            <person name="Knight R."/>
            <person name="Edlund A."/>
        </authorList>
    </citation>
    <scope>NUCLEOTIDE SEQUENCE</scope>
    <source>
        <strain evidence="7">JCVI_25_bin.9</strain>
    </source>
</reference>
<evidence type="ECO:0000259" key="6">
    <source>
        <dbReference type="Pfam" id="PF01699"/>
    </source>
</evidence>
<dbReference type="Proteomes" id="UP000757461">
    <property type="component" value="Unassembled WGS sequence"/>
</dbReference>
<evidence type="ECO:0000256" key="1">
    <source>
        <dbReference type="ARBA" id="ARBA00004141"/>
    </source>
</evidence>
<dbReference type="InterPro" id="IPR004481">
    <property type="entry name" value="K/Na/Ca-exchanger"/>
</dbReference>
<comment type="caution">
    <text evidence="7">The sequence shown here is derived from an EMBL/GenBank/DDBJ whole genome shotgun (WGS) entry which is preliminary data.</text>
</comment>
<dbReference type="AlphaFoldDB" id="A0A930N602"/>
<keyword evidence="3 5" id="KW-1133">Transmembrane helix</keyword>
<dbReference type="GO" id="GO:0008273">
    <property type="term" value="F:calcium, potassium:sodium antiporter activity"/>
    <property type="evidence" value="ECO:0007669"/>
    <property type="project" value="TreeGrafter"/>
</dbReference>
<feature type="transmembrane region" description="Helical" evidence="5">
    <location>
        <begin position="168"/>
        <end position="192"/>
    </location>
</feature>
<feature type="transmembrane region" description="Helical" evidence="5">
    <location>
        <begin position="105"/>
        <end position="124"/>
    </location>
</feature>
<proteinExistence type="predicted"/>
<dbReference type="PANTHER" id="PTHR10846:SF8">
    <property type="entry name" value="INNER MEMBRANE PROTEIN YRBG"/>
    <property type="match status" value="1"/>
</dbReference>
<feature type="transmembrane region" description="Helical" evidence="5">
    <location>
        <begin position="78"/>
        <end position="96"/>
    </location>
</feature>
<dbReference type="PANTHER" id="PTHR10846">
    <property type="entry name" value="SODIUM/POTASSIUM/CALCIUM EXCHANGER"/>
    <property type="match status" value="1"/>
</dbReference>
<dbReference type="Gene3D" id="1.20.1420.30">
    <property type="entry name" value="NCX, central ion-binding region"/>
    <property type="match status" value="1"/>
</dbReference>
<dbReference type="InterPro" id="IPR044880">
    <property type="entry name" value="NCX_ion-bd_dom_sf"/>
</dbReference>
<dbReference type="NCBIfam" id="TIGR00367">
    <property type="entry name" value="calcium/sodium antiporter"/>
    <property type="match status" value="1"/>
</dbReference>
<organism evidence="7 8">
    <name type="scientific">Prevotella histicola</name>
    <dbReference type="NCBI Taxonomy" id="470565"/>
    <lineage>
        <taxon>Bacteria</taxon>
        <taxon>Pseudomonadati</taxon>
        <taxon>Bacteroidota</taxon>
        <taxon>Bacteroidia</taxon>
        <taxon>Bacteroidales</taxon>
        <taxon>Prevotellaceae</taxon>
        <taxon>Prevotella</taxon>
    </lineage>
</organism>
<evidence type="ECO:0000313" key="8">
    <source>
        <dbReference type="Proteomes" id="UP000757461"/>
    </source>
</evidence>
<keyword evidence="2 5" id="KW-0812">Transmembrane</keyword>
<comment type="subcellular location">
    <subcellularLocation>
        <location evidence="1">Membrane</location>
        <topology evidence="1">Multi-pass membrane protein</topology>
    </subcellularLocation>
</comment>
<dbReference type="EMBL" id="JABZSQ010000084">
    <property type="protein sequence ID" value="MBF1415037.1"/>
    <property type="molecule type" value="Genomic_DNA"/>
</dbReference>
<feature type="transmembrane region" description="Helical" evidence="5">
    <location>
        <begin position="238"/>
        <end position="261"/>
    </location>
</feature>
<dbReference type="GO" id="GO:0005886">
    <property type="term" value="C:plasma membrane"/>
    <property type="evidence" value="ECO:0007669"/>
    <property type="project" value="TreeGrafter"/>
</dbReference>
<dbReference type="InterPro" id="IPR004837">
    <property type="entry name" value="NaCa_Exmemb"/>
</dbReference>
<name>A0A930N602_9BACT</name>
<protein>
    <submittedName>
        <fullName evidence="7">Calcium/sodium antiporter</fullName>
    </submittedName>
</protein>
<accession>A0A930N602</accession>
<gene>
    <name evidence="7" type="ORF">HXN33_05595</name>
</gene>